<keyword evidence="10" id="KW-0057">Aromatic amino acid biosynthesis</keyword>
<name>A0A0S7WFB5_UNCT6</name>
<comment type="cofactor">
    <cofactor evidence="1">
        <name>pyridoxal 5'-phosphate</name>
        <dbReference type="ChEBI" id="CHEBI:597326"/>
    </cofactor>
</comment>
<evidence type="ECO:0000256" key="12">
    <source>
        <dbReference type="ARBA" id="ARBA00049047"/>
    </source>
</evidence>
<comment type="subunit">
    <text evidence="5">Tetramer of two alpha and two beta chains.</text>
</comment>
<evidence type="ECO:0000256" key="4">
    <source>
        <dbReference type="ARBA" id="ARBA00009982"/>
    </source>
</evidence>
<comment type="function">
    <text evidence="2">The beta subunit is responsible for the synthesis of L-tryptophan from indole and L-serine.</text>
</comment>
<feature type="domain" description="Tryptophan synthase beta chain-like PALP" evidence="13">
    <location>
        <begin position="73"/>
        <end position="410"/>
    </location>
</feature>
<accession>A0A0S7WFB5</accession>
<dbReference type="AlphaFoldDB" id="A0A0S7WFB5"/>
<dbReference type="InterPro" id="IPR023026">
    <property type="entry name" value="Trp_synth_beta/beta-like"/>
</dbReference>
<dbReference type="InterPro" id="IPR006316">
    <property type="entry name" value="Trp_synth_b-like"/>
</dbReference>
<evidence type="ECO:0000256" key="6">
    <source>
        <dbReference type="ARBA" id="ARBA00012043"/>
    </source>
</evidence>
<dbReference type="PANTHER" id="PTHR48077">
    <property type="entry name" value="TRYPTOPHAN SYNTHASE-RELATED"/>
    <property type="match status" value="1"/>
</dbReference>
<evidence type="ECO:0000256" key="11">
    <source>
        <dbReference type="ARBA" id="ARBA00023239"/>
    </source>
</evidence>
<evidence type="ECO:0000313" key="14">
    <source>
        <dbReference type="EMBL" id="KPJ48833.1"/>
    </source>
</evidence>
<comment type="similarity">
    <text evidence="4">Belongs to the TrpB family.</text>
</comment>
<dbReference type="NCBIfam" id="NF009057">
    <property type="entry name" value="PRK12391.1"/>
    <property type="match status" value="1"/>
</dbReference>
<dbReference type="InterPro" id="IPR001926">
    <property type="entry name" value="TrpB-like_PALP"/>
</dbReference>
<gene>
    <name evidence="14" type="ORF">AMJ40_06800</name>
</gene>
<dbReference type="PANTHER" id="PTHR48077:SF6">
    <property type="entry name" value="TRYPTOPHAN SYNTHASE"/>
    <property type="match status" value="1"/>
</dbReference>
<dbReference type="GO" id="GO:0052684">
    <property type="term" value="F:L-serine hydro-lyase (adding indole, L-tryptophan-forming) activity"/>
    <property type="evidence" value="ECO:0007669"/>
    <property type="project" value="TreeGrafter"/>
</dbReference>
<comment type="pathway">
    <text evidence="3">Amino-acid biosynthesis; L-tryptophan biosynthesis; L-tryptophan from chorismate: step 5/5.</text>
</comment>
<sequence>MQVNLSVEDLPKKWYNIIPDLPEPMPPPKDPEEGESRIDNLPNWCLKECLRQEMTDERWIPIPERLVELYARAGRPRPLFRAINLEKTLGTEARMYYKGEFFSPTGSHKVNTALAQAYYAKEQGFARVTTETGAGQWGTALSYAAALVGMKCTVFWVRAVYNWKVARRNLMKLYGAEVYASPSDKTKVGRSLFSKNPNHPGSLGIAISEGAEDANRDPNAVYCLGSVLNHVLLHQSIIGLETQKQFEKLGVYPDIMISCLGGGSNFGGFILPFMGDVLTKGKKIRFVAAQSKAAPNLQANYEYDFADYAEITPLLKMYTLGHRIDMDPIKADGLRYHGCAPILSLLRNKGYIETVAYPQDERYVFEKARLFVQTEGFLPAPESAYSIACAIDEAQKRENRGKVIAFNVSGHGFMDMEGYQEVLGL</sequence>
<evidence type="ECO:0000256" key="2">
    <source>
        <dbReference type="ARBA" id="ARBA00002786"/>
    </source>
</evidence>
<evidence type="ECO:0000256" key="9">
    <source>
        <dbReference type="ARBA" id="ARBA00022898"/>
    </source>
</evidence>
<dbReference type="InterPro" id="IPR036052">
    <property type="entry name" value="TrpB-like_PALP_sf"/>
</dbReference>
<evidence type="ECO:0000256" key="1">
    <source>
        <dbReference type="ARBA" id="ARBA00001933"/>
    </source>
</evidence>
<evidence type="ECO:0000256" key="7">
    <source>
        <dbReference type="ARBA" id="ARBA00022605"/>
    </source>
</evidence>
<keyword evidence="9" id="KW-0663">Pyridoxal phosphate</keyword>
<dbReference type="GO" id="GO:0030170">
    <property type="term" value="F:pyridoxal phosphate binding"/>
    <property type="evidence" value="ECO:0007669"/>
    <property type="project" value="InterPro"/>
</dbReference>
<reference evidence="14 15" key="1">
    <citation type="journal article" date="2015" name="Microbiome">
        <title>Genomic resolution of linkages in carbon, nitrogen, and sulfur cycling among widespread estuary sediment bacteria.</title>
        <authorList>
            <person name="Baker B.J."/>
            <person name="Lazar C.S."/>
            <person name="Teske A.P."/>
            <person name="Dick G.J."/>
        </authorList>
    </citation>
    <scope>NUCLEOTIDE SEQUENCE [LARGE SCALE GENOMIC DNA]</scope>
    <source>
        <strain evidence="14">DG_26</strain>
    </source>
</reference>
<dbReference type="GO" id="GO:0004834">
    <property type="term" value="F:tryptophan synthase activity"/>
    <property type="evidence" value="ECO:0007669"/>
    <property type="project" value="UniProtKB-EC"/>
</dbReference>
<evidence type="ECO:0000256" key="8">
    <source>
        <dbReference type="ARBA" id="ARBA00022822"/>
    </source>
</evidence>
<keyword evidence="11" id="KW-0456">Lyase</keyword>
<evidence type="ECO:0000256" key="10">
    <source>
        <dbReference type="ARBA" id="ARBA00023141"/>
    </source>
</evidence>
<dbReference type="PIRSF" id="PIRSF001413">
    <property type="entry name" value="Trp_syn_beta"/>
    <property type="match status" value="1"/>
</dbReference>
<proteinExistence type="inferred from homology"/>
<dbReference type="SUPFAM" id="SSF53686">
    <property type="entry name" value="Tryptophan synthase beta subunit-like PLP-dependent enzymes"/>
    <property type="match status" value="1"/>
</dbReference>
<protein>
    <recommendedName>
        <fullName evidence="6">tryptophan synthase</fullName>
        <ecNumber evidence="6">4.2.1.20</ecNumber>
    </recommendedName>
</protein>
<dbReference type="PATRIC" id="fig|1703771.3.peg.809"/>
<evidence type="ECO:0000313" key="15">
    <source>
        <dbReference type="Proteomes" id="UP000051124"/>
    </source>
</evidence>
<comment type="caution">
    <text evidence="14">The sequence shown here is derived from an EMBL/GenBank/DDBJ whole genome shotgun (WGS) entry which is preliminary data.</text>
</comment>
<dbReference type="NCBIfam" id="TIGR01415">
    <property type="entry name" value="trpB_rel"/>
    <property type="match status" value="1"/>
</dbReference>
<comment type="catalytic activity">
    <reaction evidence="12">
        <text>(1S,2R)-1-C-(indol-3-yl)glycerol 3-phosphate + L-serine = D-glyceraldehyde 3-phosphate + L-tryptophan + H2O</text>
        <dbReference type="Rhea" id="RHEA:10532"/>
        <dbReference type="ChEBI" id="CHEBI:15377"/>
        <dbReference type="ChEBI" id="CHEBI:33384"/>
        <dbReference type="ChEBI" id="CHEBI:57912"/>
        <dbReference type="ChEBI" id="CHEBI:58866"/>
        <dbReference type="ChEBI" id="CHEBI:59776"/>
        <dbReference type="EC" id="4.2.1.20"/>
    </reaction>
</comment>
<keyword evidence="8" id="KW-0822">Tryptophan biosynthesis</keyword>
<evidence type="ECO:0000259" key="13">
    <source>
        <dbReference type="Pfam" id="PF00291"/>
    </source>
</evidence>
<keyword evidence="7" id="KW-0028">Amino-acid biosynthesis</keyword>
<dbReference type="EMBL" id="LIZT01000093">
    <property type="protein sequence ID" value="KPJ48833.1"/>
    <property type="molecule type" value="Genomic_DNA"/>
</dbReference>
<evidence type="ECO:0000256" key="3">
    <source>
        <dbReference type="ARBA" id="ARBA00004733"/>
    </source>
</evidence>
<dbReference type="Pfam" id="PF00291">
    <property type="entry name" value="PALP"/>
    <property type="match status" value="1"/>
</dbReference>
<dbReference type="Proteomes" id="UP000051124">
    <property type="component" value="Unassembled WGS sequence"/>
</dbReference>
<dbReference type="PIRSF" id="PIRSF500824">
    <property type="entry name" value="TrpB_prok"/>
    <property type="match status" value="1"/>
</dbReference>
<dbReference type="Gene3D" id="3.40.50.1100">
    <property type="match status" value="2"/>
</dbReference>
<evidence type="ECO:0000256" key="5">
    <source>
        <dbReference type="ARBA" id="ARBA00011270"/>
    </source>
</evidence>
<dbReference type="EC" id="4.2.1.20" evidence="6"/>
<dbReference type="GO" id="GO:0005737">
    <property type="term" value="C:cytoplasm"/>
    <property type="evidence" value="ECO:0007669"/>
    <property type="project" value="TreeGrafter"/>
</dbReference>
<organism evidence="14 15">
    <name type="scientific">candidate division TA06 bacterium DG_26</name>
    <dbReference type="NCBI Taxonomy" id="1703771"/>
    <lineage>
        <taxon>Bacteria</taxon>
        <taxon>Bacteria division TA06</taxon>
    </lineage>
</organism>